<name>A0ACA9Y9E4_9ASCO</name>
<proteinExistence type="predicted"/>
<sequence>MSHQDQDFEEAFEVIKVNDTHFKGKYPLRLPLPAARGVYGGNLIAQTLKVAMESSPQQYVPQSFHSFFVAPGKKSSPMDYKVTTIGKVGDKIIKQSIQAIQKDQIKFTALVSLVRVGAEDGTKSGANGTNLHYQLPPQSLHHKYNPDDIHSLVHTDYIRNAYSDEFVDYKLVPQEQHQSPANRWVNVWSGIVQPGNHFRDAMTNFVGLASLSDSVFLTTLARILHAPWNPTETRSFEEVDLDKDARMWMNVSLNALHIFHYNAMSLDHHLYFHTTDPHDFDVASQWLTFSYQARRVSNNRTLVRGYFYNREGKLIATAIQEGLTLAFKGFETIPEETSNYQDLKVRL</sequence>
<accession>A0ACA9Y9E4</accession>
<dbReference type="Proteomes" id="UP001152531">
    <property type="component" value="Unassembled WGS sequence"/>
</dbReference>
<gene>
    <name evidence="1" type="ORF">CLIB1444_06S07602</name>
</gene>
<dbReference type="EMBL" id="CALSDN010000006">
    <property type="protein sequence ID" value="CAH6721677.1"/>
    <property type="molecule type" value="Genomic_DNA"/>
</dbReference>
<comment type="caution">
    <text evidence="1">The sequence shown here is derived from an EMBL/GenBank/DDBJ whole genome shotgun (WGS) entry which is preliminary data.</text>
</comment>
<reference evidence="1" key="1">
    <citation type="submission" date="2022-06" db="EMBL/GenBank/DDBJ databases">
        <authorList>
            <person name="Legras J.-L."/>
            <person name="Devillers H."/>
            <person name="Grondin C."/>
        </authorList>
    </citation>
    <scope>NUCLEOTIDE SEQUENCE</scope>
    <source>
        <strain evidence="1">CLIB 1444</strain>
    </source>
</reference>
<keyword evidence="2" id="KW-1185">Reference proteome</keyword>
<evidence type="ECO:0000313" key="1">
    <source>
        <dbReference type="EMBL" id="CAH6721677.1"/>
    </source>
</evidence>
<organism evidence="1 2">
    <name type="scientific">[Candida] jaroonii</name>
    <dbReference type="NCBI Taxonomy" id="467808"/>
    <lineage>
        <taxon>Eukaryota</taxon>
        <taxon>Fungi</taxon>
        <taxon>Dikarya</taxon>
        <taxon>Ascomycota</taxon>
        <taxon>Saccharomycotina</taxon>
        <taxon>Pichiomycetes</taxon>
        <taxon>Debaryomycetaceae</taxon>
        <taxon>Yamadazyma</taxon>
    </lineage>
</organism>
<evidence type="ECO:0000313" key="2">
    <source>
        <dbReference type="Proteomes" id="UP001152531"/>
    </source>
</evidence>
<protein>
    <submittedName>
        <fullName evidence="1">Uncharacterized protein</fullName>
    </submittedName>
</protein>